<dbReference type="EMBL" id="BAAAOR010000024">
    <property type="protein sequence ID" value="GAA1526001.1"/>
    <property type="molecule type" value="Genomic_DNA"/>
</dbReference>
<accession>A0ABN2AS87</accession>
<dbReference type="RefSeq" id="WP_219996255.1">
    <property type="nucleotide sequence ID" value="NZ_BAAAOR010000024.1"/>
</dbReference>
<gene>
    <name evidence="2" type="ORF">GCM10009788_31980</name>
</gene>
<feature type="domain" description="FAD-binding" evidence="1">
    <location>
        <begin position="52"/>
        <end position="274"/>
    </location>
</feature>
<keyword evidence="2" id="KW-0560">Oxidoreductase</keyword>
<evidence type="ECO:0000259" key="1">
    <source>
        <dbReference type="Pfam" id="PF01494"/>
    </source>
</evidence>
<keyword evidence="2" id="KW-0503">Monooxygenase</keyword>
<dbReference type="Pfam" id="PF01494">
    <property type="entry name" value="FAD_binding_3"/>
    <property type="match status" value="1"/>
</dbReference>
<evidence type="ECO:0000313" key="2">
    <source>
        <dbReference type="EMBL" id="GAA1526001.1"/>
    </source>
</evidence>
<dbReference type="SUPFAM" id="SSF51905">
    <property type="entry name" value="FAD/NAD(P)-binding domain"/>
    <property type="match status" value="1"/>
</dbReference>
<dbReference type="Proteomes" id="UP001500842">
    <property type="component" value="Unassembled WGS sequence"/>
</dbReference>
<dbReference type="InterPro" id="IPR051704">
    <property type="entry name" value="FAD_aromatic-hydroxylase"/>
</dbReference>
<dbReference type="InterPro" id="IPR002938">
    <property type="entry name" value="FAD-bd"/>
</dbReference>
<protein>
    <submittedName>
        <fullName evidence="2">FAD-dependent monooxygenase</fullName>
    </submittedName>
</protein>
<dbReference type="PANTHER" id="PTHR46865:SF2">
    <property type="entry name" value="MONOOXYGENASE"/>
    <property type="match status" value="1"/>
</dbReference>
<evidence type="ECO:0000313" key="3">
    <source>
        <dbReference type="Proteomes" id="UP001500842"/>
    </source>
</evidence>
<dbReference type="GO" id="GO:0004497">
    <property type="term" value="F:monooxygenase activity"/>
    <property type="evidence" value="ECO:0007669"/>
    <property type="project" value="UniProtKB-KW"/>
</dbReference>
<organism evidence="2 3">
    <name type="scientific">Nocardioides humi</name>
    <dbReference type="NCBI Taxonomy" id="449461"/>
    <lineage>
        <taxon>Bacteria</taxon>
        <taxon>Bacillati</taxon>
        <taxon>Actinomycetota</taxon>
        <taxon>Actinomycetes</taxon>
        <taxon>Propionibacteriales</taxon>
        <taxon>Nocardioidaceae</taxon>
        <taxon>Nocardioides</taxon>
    </lineage>
</organism>
<sequence>MLERMGLWDAVDAVRTAPTDLHVVDAADRLRAVIPHEFVGGDVEVLRGDLGALLHERTTSAAEYVFGDRIEAMTETPDAVEVTFRSGRSESFDLVVGADGVHSGVRRLAFGPEEEHVEFLGHYYAVVGANHPAPATADGRAIGYWYNEPGRLAAIGGPKAPDMFVFASPRLDYDRRDTDAQKRLVARAFEGAGWKVPQMLERLEAADEFYLDGLHRGRMSRYTRGRVVLVGDAAYANTLGGFGTGLAVVGAYVLAGELAAAGDDHRTALAGYDRVMHRYARIARRGNAGGFLAPSSRLRIRLRDATFRNRMLLATTMRLTDLFANDIALPEYRELPAVSAG</sequence>
<name>A0ABN2AS87_9ACTN</name>
<dbReference type="InterPro" id="IPR036188">
    <property type="entry name" value="FAD/NAD-bd_sf"/>
</dbReference>
<dbReference type="PANTHER" id="PTHR46865">
    <property type="entry name" value="OXIDOREDUCTASE-RELATED"/>
    <property type="match status" value="1"/>
</dbReference>
<keyword evidence="3" id="KW-1185">Reference proteome</keyword>
<reference evidence="2 3" key="1">
    <citation type="journal article" date="2019" name="Int. J. Syst. Evol. Microbiol.">
        <title>The Global Catalogue of Microorganisms (GCM) 10K type strain sequencing project: providing services to taxonomists for standard genome sequencing and annotation.</title>
        <authorList>
            <consortium name="The Broad Institute Genomics Platform"/>
            <consortium name="The Broad Institute Genome Sequencing Center for Infectious Disease"/>
            <person name="Wu L."/>
            <person name="Ma J."/>
        </authorList>
    </citation>
    <scope>NUCLEOTIDE SEQUENCE [LARGE SCALE GENOMIC DNA]</scope>
    <source>
        <strain evidence="2 3">JCM 14942</strain>
    </source>
</reference>
<dbReference type="Gene3D" id="3.50.50.60">
    <property type="entry name" value="FAD/NAD(P)-binding domain"/>
    <property type="match status" value="1"/>
</dbReference>
<proteinExistence type="predicted"/>
<comment type="caution">
    <text evidence="2">The sequence shown here is derived from an EMBL/GenBank/DDBJ whole genome shotgun (WGS) entry which is preliminary data.</text>
</comment>